<dbReference type="Gene3D" id="3.40.50.20">
    <property type="match status" value="1"/>
</dbReference>
<evidence type="ECO:0000313" key="4">
    <source>
        <dbReference type="EMBL" id="MBS3698081.1"/>
    </source>
</evidence>
<dbReference type="PANTHER" id="PTHR43300:SF7">
    <property type="entry name" value="UDP-N-ACETYLBACILLOSAMINE N-ACETYLTRANSFERASE"/>
    <property type="match status" value="1"/>
</dbReference>
<protein>
    <submittedName>
        <fullName evidence="4">Acetyltransferase</fullName>
    </submittedName>
</protein>
<keyword evidence="5" id="KW-1185">Reference proteome</keyword>
<dbReference type="InterPro" id="IPR020019">
    <property type="entry name" value="AcTrfase_PglD-like"/>
</dbReference>
<gene>
    <name evidence="4" type="ORF">JJQ58_11445</name>
</gene>
<comment type="caution">
    <text evidence="4">The sequence shown here is derived from an EMBL/GenBank/DDBJ whole genome shotgun (WGS) entry which is preliminary data.</text>
</comment>
<sequence length="206" mass="22233">MKPILLIGNGGHAKVIKDIIKQSEHYTFAGYLDDNINEFHVENNIIYDRLENINNYANEYHFIIAIGNNEVRETIYNKVNLAIERYPILIHPTASIGSNVVIGNGTVVMANTVINADTIIGRHSIVNTGAIVEHDNIISDFVHVSPNSTLTGGVSVGIKSQIGASATVIPQIKIGQNTMVGAGSTVVNDIGDNQIVVGTPAKPIRR</sequence>
<dbReference type="Gene3D" id="2.160.10.10">
    <property type="entry name" value="Hexapeptide repeat proteins"/>
    <property type="match status" value="1"/>
</dbReference>
<dbReference type="PROSITE" id="PS00101">
    <property type="entry name" value="HEXAPEP_TRANSFERASES"/>
    <property type="match status" value="1"/>
</dbReference>
<evidence type="ECO:0000259" key="3">
    <source>
        <dbReference type="Pfam" id="PF17836"/>
    </source>
</evidence>
<dbReference type="NCBIfam" id="TIGR03570">
    <property type="entry name" value="NeuD_NnaD"/>
    <property type="match status" value="1"/>
</dbReference>
<reference evidence="4 5" key="1">
    <citation type="submission" date="2021-05" db="EMBL/GenBank/DDBJ databases">
        <title>Staphylococcus fleurettii isolated from lake water in First Nation community in Manitoba, Canada.</title>
        <authorList>
            <person name="Bashar S."/>
            <person name="Murdock A."/>
            <person name="Patidar R."/>
            <person name="Golding G."/>
            <person name="Farenhorst A."/>
            <person name="Kumar A."/>
        </authorList>
    </citation>
    <scope>NUCLEOTIDE SEQUENCE [LARGE SCALE GENOMIC DNA]</scope>
    <source>
        <strain evidence="4 5">SF002</strain>
    </source>
</reference>
<dbReference type="Proteomes" id="UP000681586">
    <property type="component" value="Unassembled WGS sequence"/>
</dbReference>
<feature type="domain" description="PglD N-terminal" evidence="3">
    <location>
        <begin position="4"/>
        <end position="79"/>
    </location>
</feature>
<dbReference type="SUPFAM" id="SSF51161">
    <property type="entry name" value="Trimeric LpxA-like enzymes"/>
    <property type="match status" value="1"/>
</dbReference>
<proteinExistence type="predicted"/>
<name>A0ABS5MQZ0_9STAP</name>
<dbReference type="RefSeq" id="WP_203154146.1">
    <property type="nucleotide sequence ID" value="NZ_JAEPSA010000026.1"/>
</dbReference>
<dbReference type="CDD" id="cd03360">
    <property type="entry name" value="LbH_AT_putative"/>
    <property type="match status" value="1"/>
</dbReference>
<dbReference type="EMBL" id="JAGXBM010000024">
    <property type="protein sequence ID" value="MBS3698081.1"/>
    <property type="molecule type" value="Genomic_DNA"/>
</dbReference>
<keyword evidence="2" id="KW-0677">Repeat</keyword>
<evidence type="ECO:0000256" key="1">
    <source>
        <dbReference type="ARBA" id="ARBA00022679"/>
    </source>
</evidence>
<dbReference type="Pfam" id="PF17836">
    <property type="entry name" value="PglD_N"/>
    <property type="match status" value="1"/>
</dbReference>
<evidence type="ECO:0000313" key="5">
    <source>
        <dbReference type="Proteomes" id="UP000681586"/>
    </source>
</evidence>
<evidence type="ECO:0000256" key="2">
    <source>
        <dbReference type="ARBA" id="ARBA00022737"/>
    </source>
</evidence>
<dbReference type="PANTHER" id="PTHR43300">
    <property type="entry name" value="ACETYLTRANSFERASE"/>
    <property type="match status" value="1"/>
</dbReference>
<dbReference type="InterPro" id="IPR018357">
    <property type="entry name" value="Hexapep_transf_CS"/>
</dbReference>
<accession>A0ABS5MQZ0</accession>
<dbReference type="InterPro" id="IPR050179">
    <property type="entry name" value="Trans_hexapeptide_repeat"/>
</dbReference>
<organism evidence="4 5">
    <name type="scientific">Mammaliicoccus fleurettii</name>
    <dbReference type="NCBI Taxonomy" id="150056"/>
    <lineage>
        <taxon>Bacteria</taxon>
        <taxon>Bacillati</taxon>
        <taxon>Bacillota</taxon>
        <taxon>Bacilli</taxon>
        <taxon>Bacillales</taxon>
        <taxon>Staphylococcaceae</taxon>
        <taxon>Mammaliicoccus</taxon>
    </lineage>
</organism>
<dbReference type="InterPro" id="IPR041561">
    <property type="entry name" value="PglD_N"/>
</dbReference>
<keyword evidence="1" id="KW-0808">Transferase</keyword>
<dbReference type="InterPro" id="IPR011004">
    <property type="entry name" value="Trimer_LpxA-like_sf"/>
</dbReference>